<evidence type="ECO:0000313" key="1">
    <source>
        <dbReference type="EMBL" id="KAK8564305.1"/>
    </source>
</evidence>
<gene>
    <name evidence="1" type="ORF">V6N12_036431</name>
</gene>
<dbReference type="EMBL" id="JBBPBM010000011">
    <property type="protein sequence ID" value="KAK8564305.1"/>
    <property type="molecule type" value="Genomic_DNA"/>
</dbReference>
<dbReference type="Proteomes" id="UP001472677">
    <property type="component" value="Unassembled WGS sequence"/>
</dbReference>
<reference evidence="1 2" key="1">
    <citation type="journal article" date="2024" name="G3 (Bethesda)">
        <title>Genome assembly of Hibiscus sabdariffa L. provides insights into metabolisms of medicinal natural products.</title>
        <authorList>
            <person name="Kim T."/>
        </authorList>
    </citation>
    <scope>NUCLEOTIDE SEQUENCE [LARGE SCALE GENOMIC DNA]</scope>
    <source>
        <strain evidence="1">TK-2024</strain>
        <tissue evidence="1">Old leaves</tissue>
    </source>
</reference>
<proteinExistence type="predicted"/>
<accession>A0ABR2ER41</accession>
<comment type="caution">
    <text evidence="1">The sequence shown here is derived from an EMBL/GenBank/DDBJ whole genome shotgun (WGS) entry which is preliminary data.</text>
</comment>
<sequence>MHDVPLLPQHTSNEINSNYQEHVDLQNEFVSNFVSTNIANDLCAYIAHVNIDHVSDLDPNLANSDHVSALDPDLVNSGRVSVH</sequence>
<evidence type="ECO:0000313" key="2">
    <source>
        <dbReference type="Proteomes" id="UP001472677"/>
    </source>
</evidence>
<protein>
    <submittedName>
        <fullName evidence="1">Uncharacterized protein</fullName>
    </submittedName>
</protein>
<name>A0ABR2ER41_9ROSI</name>
<organism evidence="1 2">
    <name type="scientific">Hibiscus sabdariffa</name>
    <name type="common">roselle</name>
    <dbReference type="NCBI Taxonomy" id="183260"/>
    <lineage>
        <taxon>Eukaryota</taxon>
        <taxon>Viridiplantae</taxon>
        <taxon>Streptophyta</taxon>
        <taxon>Embryophyta</taxon>
        <taxon>Tracheophyta</taxon>
        <taxon>Spermatophyta</taxon>
        <taxon>Magnoliopsida</taxon>
        <taxon>eudicotyledons</taxon>
        <taxon>Gunneridae</taxon>
        <taxon>Pentapetalae</taxon>
        <taxon>rosids</taxon>
        <taxon>malvids</taxon>
        <taxon>Malvales</taxon>
        <taxon>Malvaceae</taxon>
        <taxon>Malvoideae</taxon>
        <taxon>Hibiscus</taxon>
    </lineage>
</organism>
<keyword evidence="2" id="KW-1185">Reference proteome</keyword>